<keyword evidence="1 2" id="KW-0694">RNA-binding</keyword>
<feature type="region of interest" description="Disordered" evidence="3">
    <location>
        <begin position="127"/>
        <end position="160"/>
    </location>
</feature>
<evidence type="ECO:0000256" key="3">
    <source>
        <dbReference type="SAM" id="MobiDB-lite"/>
    </source>
</evidence>
<keyword evidence="6" id="KW-1185">Reference proteome</keyword>
<sequence>MNLPRAGMTMGASTLGGATREQPSGCRTVFVRNLPYDTLKGDILESFRALGRVVEGGVRVARNHVSGTSKGLGYVEFKNEEGALAAVQRAAKPFGLLVMNRPVFVDYDKGTMKGSFCDGEGKLWSKAHNNNGRGGASERGRTGGGRGGGGMGFGGGRGRR</sequence>
<dbReference type="Gene3D" id="3.30.70.330">
    <property type="match status" value="1"/>
</dbReference>
<dbReference type="PANTHER" id="PTHR48027">
    <property type="entry name" value="HETEROGENEOUS NUCLEAR RIBONUCLEOPROTEIN 87F-RELATED"/>
    <property type="match status" value="1"/>
</dbReference>
<dbReference type="InterPro" id="IPR012677">
    <property type="entry name" value="Nucleotide-bd_a/b_plait_sf"/>
</dbReference>
<dbReference type="PROSITE" id="PS50102">
    <property type="entry name" value="RRM"/>
    <property type="match status" value="1"/>
</dbReference>
<proteinExistence type="predicted"/>
<accession>A0ABD3MHF8</accession>
<dbReference type="EMBL" id="JALLAZ020001835">
    <property type="protein sequence ID" value="KAL3762149.1"/>
    <property type="molecule type" value="Genomic_DNA"/>
</dbReference>
<dbReference type="SMART" id="SM00360">
    <property type="entry name" value="RRM"/>
    <property type="match status" value="1"/>
</dbReference>
<evidence type="ECO:0000259" key="4">
    <source>
        <dbReference type="PROSITE" id="PS50102"/>
    </source>
</evidence>
<gene>
    <name evidence="5" type="ORF">ACHAW5_003179</name>
</gene>
<protein>
    <recommendedName>
        <fullName evidence="4">RRM domain-containing protein</fullName>
    </recommendedName>
</protein>
<name>A0ABD3MHF8_9STRA</name>
<feature type="region of interest" description="Disordered" evidence="3">
    <location>
        <begin position="1"/>
        <end position="22"/>
    </location>
</feature>
<dbReference type="InterPro" id="IPR000504">
    <property type="entry name" value="RRM_dom"/>
</dbReference>
<dbReference type="InterPro" id="IPR052462">
    <property type="entry name" value="SLIRP/GR-RBP-like"/>
</dbReference>
<reference evidence="5 6" key="1">
    <citation type="submission" date="2024-10" db="EMBL/GenBank/DDBJ databases">
        <title>Updated reference genomes for cyclostephanoid diatoms.</title>
        <authorList>
            <person name="Roberts W.R."/>
            <person name="Alverson A.J."/>
        </authorList>
    </citation>
    <scope>NUCLEOTIDE SEQUENCE [LARGE SCALE GENOMIC DNA]</scope>
    <source>
        <strain evidence="5 6">AJA276-08</strain>
    </source>
</reference>
<organism evidence="5 6">
    <name type="scientific">Stephanodiscus triporus</name>
    <dbReference type="NCBI Taxonomy" id="2934178"/>
    <lineage>
        <taxon>Eukaryota</taxon>
        <taxon>Sar</taxon>
        <taxon>Stramenopiles</taxon>
        <taxon>Ochrophyta</taxon>
        <taxon>Bacillariophyta</taxon>
        <taxon>Coscinodiscophyceae</taxon>
        <taxon>Thalassiosirophycidae</taxon>
        <taxon>Stephanodiscales</taxon>
        <taxon>Stephanodiscaceae</taxon>
        <taxon>Stephanodiscus</taxon>
    </lineage>
</organism>
<dbReference type="GO" id="GO:0003723">
    <property type="term" value="F:RNA binding"/>
    <property type="evidence" value="ECO:0007669"/>
    <property type="project" value="UniProtKB-UniRule"/>
</dbReference>
<evidence type="ECO:0000256" key="1">
    <source>
        <dbReference type="ARBA" id="ARBA00022884"/>
    </source>
</evidence>
<dbReference type="InterPro" id="IPR035979">
    <property type="entry name" value="RBD_domain_sf"/>
</dbReference>
<dbReference type="SUPFAM" id="SSF54928">
    <property type="entry name" value="RNA-binding domain, RBD"/>
    <property type="match status" value="1"/>
</dbReference>
<feature type="domain" description="RRM" evidence="4">
    <location>
        <begin position="27"/>
        <end position="110"/>
    </location>
</feature>
<dbReference type="Pfam" id="PF00076">
    <property type="entry name" value="RRM_1"/>
    <property type="match status" value="1"/>
</dbReference>
<dbReference type="AlphaFoldDB" id="A0ABD3MHF8"/>
<evidence type="ECO:0000313" key="5">
    <source>
        <dbReference type="EMBL" id="KAL3762149.1"/>
    </source>
</evidence>
<comment type="caution">
    <text evidence="5">The sequence shown here is derived from an EMBL/GenBank/DDBJ whole genome shotgun (WGS) entry which is preliminary data.</text>
</comment>
<dbReference type="Proteomes" id="UP001530315">
    <property type="component" value="Unassembled WGS sequence"/>
</dbReference>
<evidence type="ECO:0000256" key="2">
    <source>
        <dbReference type="PROSITE-ProRule" id="PRU00176"/>
    </source>
</evidence>
<evidence type="ECO:0000313" key="6">
    <source>
        <dbReference type="Proteomes" id="UP001530315"/>
    </source>
</evidence>
<feature type="compositionally biased region" description="Gly residues" evidence="3">
    <location>
        <begin position="142"/>
        <end position="160"/>
    </location>
</feature>